<keyword evidence="4" id="KW-1185">Reference proteome</keyword>
<sequence length="301" mass="33093">MGTIVHVVSGFLGAGKTTLIRHLIDGPLNGRSVAIIENEFGEIGIDGEILKRSGTRVREINSGCICCSLSGDFRIALMEIADEYSPEVIIIEPSGVAKASDITAVCRSAGSEVTPGKVITVVDARKYFSQIRNFREFYRDQVVQAGTILLTRTDEAGEEKTLRVIEDIASINPEAYVTRALDDVLEINMDGMNTQQSVSYDHDNLKSGIDLESYSFETDVRYDEDDLCRVLEELVQSERFGEIVRVKGMLQGSEGFALKADCMGNEAVVEKVDSVDTGKICFIGKSLKRDSILRLMEEGKS</sequence>
<gene>
    <name evidence="3" type="ORF">J2Z34_003120</name>
</gene>
<dbReference type="InterPro" id="IPR011629">
    <property type="entry name" value="CobW-like_C"/>
</dbReference>
<dbReference type="SUPFAM" id="SSF52540">
    <property type="entry name" value="P-loop containing nucleoside triphosphate hydrolases"/>
    <property type="match status" value="1"/>
</dbReference>
<organism evidence="3 4">
    <name type="scientific">Youngiibacter multivorans</name>
    <dbReference type="NCBI Taxonomy" id="937251"/>
    <lineage>
        <taxon>Bacteria</taxon>
        <taxon>Bacillati</taxon>
        <taxon>Bacillota</taxon>
        <taxon>Clostridia</taxon>
        <taxon>Eubacteriales</taxon>
        <taxon>Clostridiaceae</taxon>
        <taxon>Youngiibacter</taxon>
    </lineage>
</organism>
<evidence type="ECO:0000259" key="1">
    <source>
        <dbReference type="Pfam" id="PF02492"/>
    </source>
</evidence>
<feature type="domain" description="CobW/HypB/UreG nucleotide-binding" evidence="1">
    <location>
        <begin position="5"/>
        <end position="177"/>
    </location>
</feature>
<accession>A0ABS4G7R1</accession>
<dbReference type="RefSeq" id="WP_209460773.1">
    <property type="nucleotide sequence ID" value="NZ_JAGGKC010000034.1"/>
</dbReference>
<dbReference type="PANTHER" id="PTHR13748">
    <property type="entry name" value="COBW-RELATED"/>
    <property type="match status" value="1"/>
</dbReference>
<reference evidence="3 4" key="1">
    <citation type="submission" date="2021-03" db="EMBL/GenBank/DDBJ databases">
        <title>Genomic Encyclopedia of Type Strains, Phase IV (KMG-IV): sequencing the most valuable type-strain genomes for metagenomic binning, comparative biology and taxonomic classification.</title>
        <authorList>
            <person name="Goeker M."/>
        </authorList>
    </citation>
    <scope>NUCLEOTIDE SEQUENCE [LARGE SCALE GENOMIC DNA]</scope>
    <source>
        <strain evidence="3 4">DSM 6139</strain>
    </source>
</reference>
<proteinExistence type="predicted"/>
<dbReference type="Pfam" id="PF07683">
    <property type="entry name" value="CobW_C"/>
    <property type="match status" value="1"/>
</dbReference>
<dbReference type="Proteomes" id="UP001519271">
    <property type="component" value="Unassembled WGS sequence"/>
</dbReference>
<dbReference type="EMBL" id="JAGGKC010000034">
    <property type="protein sequence ID" value="MBP1920605.1"/>
    <property type="molecule type" value="Genomic_DNA"/>
</dbReference>
<dbReference type="CDD" id="cd03112">
    <property type="entry name" value="CobW-like"/>
    <property type="match status" value="1"/>
</dbReference>
<dbReference type="PANTHER" id="PTHR13748:SF62">
    <property type="entry name" value="COBW DOMAIN-CONTAINING PROTEIN"/>
    <property type="match status" value="1"/>
</dbReference>
<dbReference type="InterPro" id="IPR003495">
    <property type="entry name" value="CobW/HypB/UreG_nucleotide-bd"/>
</dbReference>
<dbReference type="Gene3D" id="3.40.50.300">
    <property type="entry name" value="P-loop containing nucleotide triphosphate hydrolases"/>
    <property type="match status" value="1"/>
</dbReference>
<dbReference type="InterPro" id="IPR027417">
    <property type="entry name" value="P-loop_NTPase"/>
</dbReference>
<evidence type="ECO:0000313" key="4">
    <source>
        <dbReference type="Proteomes" id="UP001519271"/>
    </source>
</evidence>
<evidence type="ECO:0000313" key="3">
    <source>
        <dbReference type="EMBL" id="MBP1920605.1"/>
    </source>
</evidence>
<comment type="caution">
    <text evidence="3">The sequence shown here is derived from an EMBL/GenBank/DDBJ whole genome shotgun (WGS) entry which is preliminary data.</text>
</comment>
<dbReference type="Pfam" id="PF02492">
    <property type="entry name" value="cobW"/>
    <property type="match status" value="1"/>
</dbReference>
<evidence type="ECO:0000259" key="2">
    <source>
        <dbReference type="Pfam" id="PF07683"/>
    </source>
</evidence>
<feature type="domain" description="CobW C-terminal" evidence="2">
    <location>
        <begin position="212"/>
        <end position="297"/>
    </location>
</feature>
<name>A0ABS4G7R1_9CLOT</name>
<protein>
    <submittedName>
        <fullName evidence="3">G3E family GTPase</fullName>
    </submittedName>
</protein>
<dbReference type="InterPro" id="IPR051316">
    <property type="entry name" value="Zinc-reg_GTPase_activator"/>
</dbReference>